<evidence type="ECO:0000259" key="2">
    <source>
        <dbReference type="PROSITE" id="PS00028"/>
    </source>
</evidence>
<proteinExistence type="predicted"/>
<dbReference type="InterPro" id="IPR013087">
    <property type="entry name" value="Znf_C2H2_type"/>
</dbReference>
<feature type="compositionally biased region" description="Polar residues" evidence="1">
    <location>
        <begin position="189"/>
        <end position="200"/>
    </location>
</feature>
<dbReference type="AlphaFoldDB" id="A0AA39NDY9"/>
<evidence type="ECO:0000256" key="1">
    <source>
        <dbReference type="SAM" id="MobiDB-lite"/>
    </source>
</evidence>
<dbReference type="SMART" id="SM00355">
    <property type="entry name" value="ZnF_C2H2"/>
    <property type="match status" value="2"/>
</dbReference>
<gene>
    <name evidence="3" type="ORF">EV420DRAFT_1519668</name>
</gene>
<dbReference type="GeneID" id="85355667"/>
<feature type="region of interest" description="Disordered" evidence="1">
    <location>
        <begin position="146"/>
        <end position="200"/>
    </location>
</feature>
<evidence type="ECO:0000313" key="3">
    <source>
        <dbReference type="EMBL" id="KAK0463718.1"/>
    </source>
</evidence>
<organism evidence="3 4">
    <name type="scientific">Armillaria tabescens</name>
    <name type="common">Ringless honey mushroom</name>
    <name type="synonym">Agaricus tabescens</name>
    <dbReference type="NCBI Taxonomy" id="1929756"/>
    <lineage>
        <taxon>Eukaryota</taxon>
        <taxon>Fungi</taxon>
        <taxon>Dikarya</taxon>
        <taxon>Basidiomycota</taxon>
        <taxon>Agaricomycotina</taxon>
        <taxon>Agaricomycetes</taxon>
        <taxon>Agaricomycetidae</taxon>
        <taxon>Agaricales</taxon>
        <taxon>Marasmiineae</taxon>
        <taxon>Physalacriaceae</taxon>
        <taxon>Desarmillaria</taxon>
    </lineage>
</organism>
<keyword evidence="4" id="KW-1185">Reference proteome</keyword>
<dbReference type="Proteomes" id="UP001175211">
    <property type="component" value="Unassembled WGS sequence"/>
</dbReference>
<accession>A0AA39NDY9</accession>
<dbReference type="PROSITE" id="PS00028">
    <property type="entry name" value="ZINC_FINGER_C2H2_1"/>
    <property type="match status" value="1"/>
</dbReference>
<dbReference type="EMBL" id="JAUEPS010000007">
    <property type="protein sequence ID" value="KAK0463718.1"/>
    <property type="molecule type" value="Genomic_DNA"/>
</dbReference>
<dbReference type="RefSeq" id="XP_060335028.1">
    <property type="nucleotide sequence ID" value="XM_060472119.1"/>
</dbReference>
<feature type="compositionally biased region" description="Polar residues" evidence="1">
    <location>
        <begin position="161"/>
        <end position="177"/>
    </location>
</feature>
<reference evidence="3" key="1">
    <citation type="submission" date="2023-06" db="EMBL/GenBank/DDBJ databases">
        <authorList>
            <consortium name="Lawrence Berkeley National Laboratory"/>
            <person name="Ahrendt S."/>
            <person name="Sahu N."/>
            <person name="Indic B."/>
            <person name="Wong-Bajracharya J."/>
            <person name="Merenyi Z."/>
            <person name="Ke H.-M."/>
            <person name="Monk M."/>
            <person name="Kocsube S."/>
            <person name="Drula E."/>
            <person name="Lipzen A."/>
            <person name="Balint B."/>
            <person name="Henrissat B."/>
            <person name="Andreopoulos B."/>
            <person name="Martin F.M."/>
            <person name="Harder C.B."/>
            <person name="Rigling D."/>
            <person name="Ford K.L."/>
            <person name="Foster G.D."/>
            <person name="Pangilinan J."/>
            <person name="Papanicolaou A."/>
            <person name="Barry K."/>
            <person name="LaButti K."/>
            <person name="Viragh M."/>
            <person name="Koriabine M."/>
            <person name="Yan M."/>
            <person name="Riley R."/>
            <person name="Champramary S."/>
            <person name="Plett K.L."/>
            <person name="Tsai I.J."/>
            <person name="Slot J."/>
            <person name="Sipos G."/>
            <person name="Plett J."/>
            <person name="Nagy L.G."/>
            <person name="Grigoriev I.V."/>
        </authorList>
    </citation>
    <scope>NUCLEOTIDE SEQUENCE</scope>
    <source>
        <strain evidence="3">CCBAS 213</strain>
    </source>
</reference>
<feature type="domain" description="C2H2-type" evidence="2">
    <location>
        <begin position="206"/>
        <end position="230"/>
    </location>
</feature>
<dbReference type="Gene3D" id="3.30.160.60">
    <property type="entry name" value="Classic Zinc Finger"/>
    <property type="match status" value="1"/>
</dbReference>
<comment type="caution">
    <text evidence="3">The sequence shown here is derived from an EMBL/GenBank/DDBJ whole genome shotgun (WGS) entry which is preliminary data.</text>
</comment>
<sequence length="321" mass="36165">MQPTQTTMSSFLTNLEDYRYQSSLVDDNDLDLDGIFDQFIEPSAFENCSQLDWDSAHSFLNNEEYNGSGMDVDNCAVITPTFDQPICPEASLLSYSDVASTCGVANRFDNDWFDSLWIPPSVTGWQTQNPMQEMVEETQTLVVPSAPSQSLTPALEPCTFGRTSPTPATPSSQGSTRQLRHRRPAFSPVNKQTSNENDTTVPSFRCPWSECTSRFNSPEEAFVHAKFHHHLYHPDSKTLICPHRDCTYTSVRINDVRRHCQTASHGMPPAFFCRGCERRFTRKDATKRHQLQSAKDPLCIAYAGSDRGVGIVGECDGWRRQ</sequence>
<protein>
    <recommendedName>
        <fullName evidence="2">C2H2-type domain-containing protein</fullName>
    </recommendedName>
</protein>
<evidence type="ECO:0000313" key="4">
    <source>
        <dbReference type="Proteomes" id="UP001175211"/>
    </source>
</evidence>
<name>A0AA39NDY9_ARMTA</name>